<dbReference type="Pfam" id="PF00583">
    <property type="entry name" value="Acetyltransf_1"/>
    <property type="match status" value="1"/>
</dbReference>
<sequence length="163" mass="18143">MAGEYEVRPPVPADADALGEVHTRVWREAYAGLVPQDYLDQLDSRRSAERWRTTLNDVCDEQFLRLVGLHGQELVGFVVGPARDDDPPTPRELQVINVLPAHHGTGLADRLLAAALGDSAAYLWVLEGNERATAFYRRHGFATDGATTRHESTGKTLLRMVRR</sequence>
<protein>
    <submittedName>
        <fullName evidence="4">Ribosomal protein S18 acetylase RimI-like enzyme</fullName>
    </submittedName>
</protein>
<dbReference type="RefSeq" id="WP_179785975.1">
    <property type="nucleotide sequence ID" value="NZ_BAAARR010000004.1"/>
</dbReference>
<evidence type="ECO:0000256" key="2">
    <source>
        <dbReference type="ARBA" id="ARBA00023315"/>
    </source>
</evidence>
<dbReference type="SUPFAM" id="SSF55729">
    <property type="entry name" value="Acyl-CoA N-acyltransferases (Nat)"/>
    <property type="match status" value="1"/>
</dbReference>
<keyword evidence="5" id="KW-1185">Reference proteome</keyword>
<accession>A0A852Z6K1</accession>
<keyword evidence="4" id="KW-0689">Ribosomal protein</keyword>
<evidence type="ECO:0000259" key="3">
    <source>
        <dbReference type="PROSITE" id="PS51186"/>
    </source>
</evidence>
<dbReference type="InterPro" id="IPR016181">
    <property type="entry name" value="Acyl_CoA_acyltransferase"/>
</dbReference>
<gene>
    <name evidence="4" type="ORF">F4554_000641</name>
</gene>
<organism evidence="4 5">
    <name type="scientific">Actinopolymorpha rutila</name>
    <dbReference type="NCBI Taxonomy" id="446787"/>
    <lineage>
        <taxon>Bacteria</taxon>
        <taxon>Bacillati</taxon>
        <taxon>Actinomycetota</taxon>
        <taxon>Actinomycetes</taxon>
        <taxon>Propionibacteriales</taxon>
        <taxon>Actinopolymorphaceae</taxon>
        <taxon>Actinopolymorpha</taxon>
    </lineage>
</organism>
<feature type="domain" description="N-acetyltransferase" evidence="3">
    <location>
        <begin position="5"/>
        <end position="163"/>
    </location>
</feature>
<proteinExistence type="predicted"/>
<dbReference type="GO" id="GO:0016747">
    <property type="term" value="F:acyltransferase activity, transferring groups other than amino-acyl groups"/>
    <property type="evidence" value="ECO:0007669"/>
    <property type="project" value="InterPro"/>
</dbReference>
<keyword evidence="1" id="KW-0808">Transferase</keyword>
<dbReference type="InterPro" id="IPR050832">
    <property type="entry name" value="Bact_Acetyltransf"/>
</dbReference>
<evidence type="ECO:0000256" key="1">
    <source>
        <dbReference type="ARBA" id="ARBA00022679"/>
    </source>
</evidence>
<keyword evidence="2" id="KW-0012">Acyltransferase</keyword>
<dbReference type="GO" id="GO:0005840">
    <property type="term" value="C:ribosome"/>
    <property type="evidence" value="ECO:0007669"/>
    <property type="project" value="UniProtKB-KW"/>
</dbReference>
<dbReference type="PANTHER" id="PTHR43877">
    <property type="entry name" value="AMINOALKYLPHOSPHONATE N-ACETYLTRANSFERASE-RELATED-RELATED"/>
    <property type="match status" value="1"/>
</dbReference>
<comment type="caution">
    <text evidence="4">The sequence shown here is derived from an EMBL/GenBank/DDBJ whole genome shotgun (WGS) entry which is preliminary data.</text>
</comment>
<dbReference type="Gene3D" id="3.40.630.30">
    <property type="match status" value="1"/>
</dbReference>
<dbReference type="InterPro" id="IPR000182">
    <property type="entry name" value="GNAT_dom"/>
</dbReference>
<dbReference type="AlphaFoldDB" id="A0A852Z6K1"/>
<evidence type="ECO:0000313" key="5">
    <source>
        <dbReference type="Proteomes" id="UP000579605"/>
    </source>
</evidence>
<evidence type="ECO:0000313" key="4">
    <source>
        <dbReference type="EMBL" id="NYH88003.1"/>
    </source>
</evidence>
<dbReference type="PROSITE" id="PS51186">
    <property type="entry name" value="GNAT"/>
    <property type="match status" value="1"/>
</dbReference>
<dbReference type="EMBL" id="JACBZH010000001">
    <property type="protein sequence ID" value="NYH88003.1"/>
    <property type="molecule type" value="Genomic_DNA"/>
</dbReference>
<dbReference type="Proteomes" id="UP000579605">
    <property type="component" value="Unassembled WGS sequence"/>
</dbReference>
<reference evidence="4 5" key="1">
    <citation type="submission" date="2020-07" db="EMBL/GenBank/DDBJ databases">
        <title>Sequencing the genomes of 1000 actinobacteria strains.</title>
        <authorList>
            <person name="Klenk H.-P."/>
        </authorList>
    </citation>
    <scope>NUCLEOTIDE SEQUENCE [LARGE SCALE GENOMIC DNA]</scope>
    <source>
        <strain evidence="4 5">DSM 18448</strain>
    </source>
</reference>
<name>A0A852Z6K1_9ACTN</name>
<keyword evidence="4" id="KW-0687">Ribonucleoprotein</keyword>